<evidence type="ECO:0000256" key="2">
    <source>
        <dbReference type="ARBA" id="ARBA00007441"/>
    </source>
</evidence>
<protein>
    <recommendedName>
        <fullName evidence="6">Aminotransferase</fullName>
        <ecNumber evidence="6">2.6.1.-</ecNumber>
    </recommendedName>
</protein>
<sequence length="395" mass="42329">MRQVSQRAQAVRPSATLQASQRARDLQASGIDVINLGLGQPDFPTPAPIKAATVQAINADQVDGYTATPGIAPLRQAVADRMAATQNVRVTADQVVVTTGAKMALYTLFQVLLNPGDQVLLPAPYWVSYAEQVKLAGGTPVDVAPTASLKVTSAQLEAAVTPKTVAIVLNSPQNPSGLVYTAEELQAIGDWAVQHDLWIVADEIYGDLVYDQAAPVPSMLTLDQTIVDHTIVINGVSKTYAMTGWRIGWAIGPVDLMTTMTRALSHMTGNTAAVSQAAAVAALTQDQAPVGEMKRHFQERLDTVYPLVTALQGFELVHKPQGAFYLFPDVAQAMALKHCATTEDFVNRILDEAHVAVVAGEAFGLPHHLRISYATDLVTLREALARLATFMKTTD</sequence>
<dbReference type="Gene3D" id="3.40.640.10">
    <property type="entry name" value="Type I PLP-dependent aspartate aminotransferase-like (Major domain)"/>
    <property type="match status" value="1"/>
</dbReference>
<dbReference type="GO" id="GO:0030170">
    <property type="term" value="F:pyridoxal phosphate binding"/>
    <property type="evidence" value="ECO:0007669"/>
    <property type="project" value="InterPro"/>
</dbReference>
<dbReference type="PANTHER" id="PTHR46383:SF1">
    <property type="entry name" value="ASPARTATE AMINOTRANSFERASE"/>
    <property type="match status" value="1"/>
</dbReference>
<accession>A0A9D1QRQ0</accession>
<name>A0A9D1QRQ0_9LACO</name>
<dbReference type="EMBL" id="DXGJ01000049">
    <property type="protein sequence ID" value="HIW72260.1"/>
    <property type="molecule type" value="Genomic_DNA"/>
</dbReference>
<evidence type="ECO:0000256" key="5">
    <source>
        <dbReference type="ARBA" id="ARBA00022898"/>
    </source>
</evidence>
<dbReference type="PANTHER" id="PTHR46383">
    <property type="entry name" value="ASPARTATE AMINOTRANSFERASE"/>
    <property type="match status" value="1"/>
</dbReference>
<feature type="domain" description="Aminotransferase class I/classII large" evidence="7">
    <location>
        <begin position="32"/>
        <end position="387"/>
    </location>
</feature>
<dbReference type="FunFam" id="3.40.640.10:FF:000033">
    <property type="entry name" value="Aspartate aminotransferase"/>
    <property type="match status" value="1"/>
</dbReference>
<evidence type="ECO:0000256" key="1">
    <source>
        <dbReference type="ARBA" id="ARBA00001933"/>
    </source>
</evidence>
<keyword evidence="4 6" id="KW-0808">Transferase</keyword>
<proteinExistence type="inferred from homology"/>
<organism evidence="8 9">
    <name type="scientific">Candidatus Levilactobacillus faecigallinarum</name>
    <dbReference type="NCBI Taxonomy" id="2838638"/>
    <lineage>
        <taxon>Bacteria</taxon>
        <taxon>Bacillati</taxon>
        <taxon>Bacillota</taxon>
        <taxon>Bacilli</taxon>
        <taxon>Lactobacillales</taxon>
        <taxon>Lactobacillaceae</taxon>
        <taxon>Levilactobacillus</taxon>
    </lineage>
</organism>
<comment type="caution">
    <text evidence="8">The sequence shown here is derived from an EMBL/GenBank/DDBJ whole genome shotgun (WGS) entry which is preliminary data.</text>
</comment>
<dbReference type="EC" id="2.6.1.-" evidence="6"/>
<dbReference type="Pfam" id="PF00155">
    <property type="entry name" value="Aminotran_1_2"/>
    <property type="match status" value="1"/>
</dbReference>
<dbReference type="Gene3D" id="3.90.1150.10">
    <property type="entry name" value="Aspartate Aminotransferase, domain 1"/>
    <property type="match status" value="1"/>
</dbReference>
<dbReference type="InterPro" id="IPR004839">
    <property type="entry name" value="Aminotransferase_I/II_large"/>
</dbReference>
<dbReference type="InterPro" id="IPR004838">
    <property type="entry name" value="NHTrfase_class1_PyrdxlP-BS"/>
</dbReference>
<comment type="similarity">
    <text evidence="2 6">Belongs to the class-I pyridoxal-phosphate-dependent aminotransferase family.</text>
</comment>
<evidence type="ECO:0000256" key="3">
    <source>
        <dbReference type="ARBA" id="ARBA00022576"/>
    </source>
</evidence>
<dbReference type="CDD" id="cd00609">
    <property type="entry name" value="AAT_like"/>
    <property type="match status" value="1"/>
</dbReference>
<dbReference type="GO" id="GO:0006520">
    <property type="term" value="P:amino acid metabolic process"/>
    <property type="evidence" value="ECO:0007669"/>
    <property type="project" value="InterPro"/>
</dbReference>
<comment type="cofactor">
    <cofactor evidence="1 6">
        <name>pyridoxal 5'-phosphate</name>
        <dbReference type="ChEBI" id="CHEBI:597326"/>
    </cofactor>
</comment>
<dbReference type="PROSITE" id="PS00105">
    <property type="entry name" value="AA_TRANSFER_CLASS_1"/>
    <property type="match status" value="1"/>
</dbReference>
<dbReference type="InterPro" id="IPR015422">
    <property type="entry name" value="PyrdxlP-dep_Trfase_small"/>
</dbReference>
<evidence type="ECO:0000256" key="4">
    <source>
        <dbReference type="ARBA" id="ARBA00022679"/>
    </source>
</evidence>
<dbReference type="InterPro" id="IPR050596">
    <property type="entry name" value="AspAT/PAT-like"/>
</dbReference>
<evidence type="ECO:0000256" key="6">
    <source>
        <dbReference type="RuleBase" id="RU000481"/>
    </source>
</evidence>
<evidence type="ECO:0000259" key="7">
    <source>
        <dbReference type="Pfam" id="PF00155"/>
    </source>
</evidence>
<keyword evidence="3 6" id="KW-0032">Aminotransferase</keyword>
<gene>
    <name evidence="8" type="ORF">H9875_06485</name>
</gene>
<dbReference type="GO" id="GO:0008483">
    <property type="term" value="F:transaminase activity"/>
    <property type="evidence" value="ECO:0007669"/>
    <property type="project" value="UniProtKB-KW"/>
</dbReference>
<dbReference type="Proteomes" id="UP000886822">
    <property type="component" value="Unassembled WGS sequence"/>
</dbReference>
<evidence type="ECO:0000313" key="9">
    <source>
        <dbReference type="Proteomes" id="UP000886822"/>
    </source>
</evidence>
<reference evidence="8" key="2">
    <citation type="submission" date="2021-04" db="EMBL/GenBank/DDBJ databases">
        <authorList>
            <person name="Gilroy R."/>
        </authorList>
    </citation>
    <scope>NUCLEOTIDE SEQUENCE</scope>
    <source>
        <strain evidence="8">CHK173-259</strain>
    </source>
</reference>
<dbReference type="AlphaFoldDB" id="A0A9D1QRQ0"/>
<keyword evidence="5" id="KW-0663">Pyridoxal phosphate</keyword>
<dbReference type="InterPro" id="IPR015421">
    <property type="entry name" value="PyrdxlP-dep_Trfase_major"/>
</dbReference>
<dbReference type="InterPro" id="IPR015424">
    <property type="entry name" value="PyrdxlP-dep_Trfase"/>
</dbReference>
<dbReference type="SUPFAM" id="SSF53383">
    <property type="entry name" value="PLP-dependent transferases"/>
    <property type="match status" value="1"/>
</dbReference>
<reference evidence="8" key="1">
    <citation type="journal article" date="2021" name="PeerJ">
        <title>Extensive microbial diversity within the chicken gut microbiome revealed by metagenomics and culture.</title>
        <authorList>
            <person name="Gilroy R."/>
            <person name="Ravi A."/>
            <person name="Getino M."/>
            <person name="Pursley I."/>
            <person name="Horton D.L."/>
            <person name="Alikhan N.F."/>
            <person name="Baker D."/>
            <person name="Gharbi K."/>
            <person name="Hall N."/>
            <person name="Watson M."/>
            <person name="Adriaenssens E.M."/>
            <person name="Foster-Nyarko E."/>
            <person name="Jarju S."/>
            <person name="Secka A."/>
            <person name="Antonio M."/>
            <person name="Oren A."/>
            <person name="Chaudhuri R.R."/>
            <person name="La Ragione R."/>
            <person name="Hildebrand F."/>
            <person name="Pallen M.J."/>
        </authorList>
    </citation>
    <scope>NUCLEOTIDE SEQUENCE</scope>
    <source>
        <strain evidence="8">CHK173-259</strain>
    </source>
</reference>
<evidence type="ECO:0000313" key="8">
    <source>
        <dbReference type="EMBL" id="HIW72260.1"/>
    </source>
</evidence>